<feature type="transmembrane region" description="Helical" evidence="1">
    <location>
        <begin position="249"/>
        <end position="267"/>
    </location>
</feature>
<dbReference type="HOGENOM" id="CLU_662057_0_0_14"/>
<dbReference type="STRING" id="1276221.SDIMI_v3c02790"/>
<organism evidence="2 3">
    <name type="scientific">Spiroplasma diminutum CUAS-1</name>
    <dbReference type="NCBI Taxonomy" id="1276221"/>
    <lineage>
        <taxon>Bacteria</taxon>
        <taxon>Bacillati</taxon>
        <taxon>Mycoplasmatota</taxon>
        <taxon>Mollicutes</taxon>
        <taxon>Entomoplasmatales</taxon>
        <taxon>Spiroplasmataceae</taxon>
        <taxon>Spiroplasma</taxon>
    </lineage>
</organism>
<feature type="transmembrane region" description="Helical" evidence="1">
    <location>
        <begin position="364"/>
        <end position="386"/>
    </location>
</feature>
<keyword evidence="3" id="KW-1185">Reference proteome</keyword>
<reference evidence="2 3" key="1">
    <citation type="journal article" date="2013" name="Genome Biol. Evol.">
        <title>Comparison of metabolic capacities and inference of gene content evolution in mosquito-associated Spiroplasma diminutum and S. taiwanense.</title>
        <authorList>
            <person name="Lo W.S."/>
            <person name="Ku C."/>
            <person name="Chen L.L."/>
            <person name="Chang T.H."/>
            <person name="Kuo C.H."/>
        </authorList>
    </citation>
    <scope>NUCLEOTIDE SEQUENCE [LARGE SCALE GENOMIC DNA]</scope>
    <source>
        <strain evidence="2 3">CUAS-1</strain>
    </source>
</reference>
<sequence>MKKFSIQLVFICFLFFMYYFYSAWVTNLKEVKNDLMFELFDPFKLILLGMIFTVIYAAIKNLLFSRFVNLKQYRKNLRDNILFEFDNTISYLEALKVIIKDNNQNEAKKSLKTFKTIVYKPDYLSDFMEKLANSLLLEKDISVFNGAVEVISTNIKQNFENERERILNNQRGLKEINAAEDYYTNTSWESIRYNLALNNFDNSKSSRWKISSLYISKFKSSLFISFLISSLIFVIAAVFMKINKVSIDNYFFAGFTGSILLISLAHYNISMFLSSKKMNIKIYWGHLVLYYTIITVIFLNITLNIIFFPNVATTTQEGQWYNSELLNFLKNLLYIVFSTMLLAYVFGGFLELLEDSKFNLKNSVKTFVAPLVIFIITLVINILSIYHAESSYYVVNFTILTAFWLFISVWNKFFSK</sequence>
<gene>
    <name evidence="2" type="ORF">SDIMI_v3c02790</name>
</gene>
<dbReference type="AlphaFoldDB" id="S5ME31"/>
<name>S5ME31_9MOLU</name>
<dbReference type="InParanoid" id="S5ME31"/>
<feature type="transmembrane region" description="Helical" evidence="1">
    <location>
        <begin position="222"/>
        <end position="243"/>
    </location>
</feature>
<dbReference type="PATRIC" id="fig|1276221.3.peg.276"/>
<dbReference type="eggNOG" id="ENOG5033PQA">
    <property type="taxonomic scope" value="Bacteria"/>
</dbReference>
<dbReference type="Proteomes" id="UP000014983">
    <property type="component" value="Chromosome"/>
</dbReference>
<evidence type="ECO:0000313" key="2">
    <source>
        <dbReference type="EMBL" id="AGR41983.1"/>
    </source>
</evidence>
<evidence type="ECO:0000313" key="3">
    <source>
        <dbReference type="Proteomes" id="UP000014983"/>
    </source>
</evidence>
<feature type="transmembrane region" description="Helical" evidence="1">
    <location>
        <begin position="7"/>
        <end position="25"/>
    </location>
</feature>
<accession>S5ME31</accession>
<dbReference type="OrthoDB" id="388181at2"/>
<dbReference type="EMBL" id="CP005076">
    <property type="protein sequence ID" value="AGR41983.1"/>
    <property type="molecule type" value="Genomic_DNA"/>
</dbReference>
<feature type="transmembrane region" description="Helical" evidence="1">
    <location>
        <begin position="392"/>
        <end position="410"/>
    </location>
</feature>
<keyword evidence="1" id="KW-0472">Membrane</keyword>
<keyword evidence="1" id="KW-0812">Transmembrane</keyword>
<protein>
    <recommendedName>
        <fullName evidence="4">Transmembrane protein</fullName>
    </recommendedName>
</protein>
<keyword evidence="1" id="KW-1133">Transmembrane helix</keyword>
<feature type="transmembrane region" description="Helical" evidence="1">
    <location>
        <begin position="332"/>
        <end position="352"/>
    </location>
</feature>
<feature type="transmembrane region" description="Helical" evidence="1">
    <location>
        <begin position="45"/>
        <end position="68"/>
    </location>
</feature>
<dbReference type="RefSeq" id="WP_020836216.1">
    <property type="nucleotide sequence ID" value="NC_021833.1"/>
</dbReference>
<evidence type="ECO:0000256" key="1">
    <source>
        <dbReference type="SAM" id="Phobius"/>
    </source>
</evidence>
<feature type="transmembrane region" description="Helical" evidence="1">
    <location>
        <begin position="288"/>
        <end position="312"/>
    </location>
</feature>
<dbReference type="KEGG" id="sdi:SDIMI_v3c02790"/>
<proteinExistence type="predicted"/>
<evidence type="ECO:0008006" key="4">
    <source>
        <dbReference type="Google" id="ProtNLM"/>
    </source>
</evidence>